<dbReference type="eggNOG" id="KOG1618">
    <property type="taxonomic scope" value="Eukaryota"/>
</dbReference>
<dbReference type="RefSeq" id="XP_024326221.1">
    <property type="nucleotide sequence ID" value="XM_024466079.1"/>
</dbReference>
<dbReference type="GO" id="GO:0046474">
    <property type="term" value="P:glycerophospholipid biosynthetic process"/>
    <property type="evidence" value="ECO:0007669"/>
    <property type="project" value="TreeGrafter"/>
</dbReference>
<organism evidence="2">
    <name type="scientific">Pseudogymnoascus destructans</name>
    <dbReference type="NCBI Taxonomy" id="655981"/>
    <lineage>
        <taxon>Eukaryota</taxon>
        <taxon>Fungi</taxon>
        <taxon>Dikarya</taxon>
        <taxon>Ascomycota</taxon>
        <taxon>Pezizomycotina</taxon>
        <taxon>Leotiomycetes</taxon>
        <taxon>Thelebolales</taxon>
        <taxon>Thelebolaceae</taxon>
        <taxon>Pseudogymnoascus</taxon>
    </lineage>
</organism>
<dbReference type="InterPro" id="IPR006353">
    <property type="entry name" value="HAD-SF_hydro_IIA_CECR5"/>
</dbReference>
<dbReference type="NCBIfam" id="TIGR01460">
    <property type="entry name" value="HAD-SF-IIA"/>
    <property type="match status" value="1"/>
</dbReference>
<reference evidence="2" key="1">
    <citation type="submission" date="2016-03" db="EMBL/GenBank/DDBJ databases">
        <title>Updated assembly of Pseudogymnoascus destructans, the fungus causing white-nose syndrome of bats.</title>
        <authorList>
            <person name="Palmer J.M."/>
            <person name="Drees K.P."/>
            <person name="Foster J.T."/>
            <person name="Lindner D.L."/>
        </authorList>
    </citation>
    <scope>NUCLEOTIDE SEQUENCE [LARGE SCALE GENOMIC DNA]</scope>
    <source>
        <strain evidence="2">20631-21</strain>
    </source>
</reference>
<dbReference type="PANTHER" id="PTHR14269">
    <property type="entry name" value="CDP-DIACYLGLYCEROL--GLYCEROL-3-PHOSPHATE 3-PHOSPHATIDYLTRANSFERASE-RELATED"/>
    <property type="match status" value="1"/>
</dbReference>
<accession>A0A177AGK9</accession>
<feature type="compositionally biased region" description="Basic residues" evidence="1">
    <location>
        <begin position="41"/>
        <end position="50"/>
    </location>
</feature>
<dbReference type="EMBL" id="KV441390">
    <property type="protein sequence ID" value="OAF60940.1"/>
    <property type="molecule type" value="Genomic_DNA"/>
</dbReference>
<dbReference type="PANTHER" id="PTHR14269:SF57">
    <property type="entry name" value="SUPERFAMILY HYDROLASE, PUTATIVE (AFU_ORTHOLOGUE AFUA_2G02580)-RELATED"/>
    <property type="match status" value="1"/>
</dbReference>
<dbReference type="InterPro" id="IPR050324">
    <property type="entry name" value="CDP-alcohol_PTase-I"/>
</dbReference>
<dbReference type="SUPFAM" id="SSF56784">
    <property type="entry name" value="HAD-like"/>
    <property type="match status" value="1"/>
</dbReference>
<proteinExistence type="predicted"/>
<dbReference type="AlphaFoldDB" id="A0A177AGK9"/>
<dbReference type="InterPro" id="IPR023214">
    <property type="entry name" value="HAD_sf"/>
</dbReference>
<gene>
    <name evidence="2" type="ORF">VC83_02415</name>
</gene>
<evidence type="ECO:0008006" key="3">
    <source>
        <dbReference type="Google" id="ProtNLM"/>
    </source>
</evidence>
<dbReference type="InterPro" id="IPR036412">
    <property type="entry name" value="HAD-like_sf"/>
</dbReference>
<dbReference type="Pfam" id="PF13344">
    <property type="entry name" value="Hydrolase_6"/>
    <property type="match status" value="1"/>
</dbReference>
<dbReference type="OrthoDB" id="10251048at2759"/>
<name>A0A177AGK9_9PEZI</name>
<protein>
    <recommendedName>
        <fullName evidence="3">HAD-superfamily subfamily IIA hydrolase</fullName>
    </recommendedName>
</protein>
<evidence type="ECO:0000313" key="2">
    <source>
        <dbReference type="EMBL" id="OAF60940.1"/>
    </source>
</evidence>
<feature type="compositionally biased region" description="Polar residues" evidence="1">
    <location>
        <begin position="51"/>
        <end position="62"/>
    </location>
</feature>
<feature type="region of interest" description="Disordered" evidence="1">
    <location>
        <begin position="35"/>
        <end position="64"/>
    </location>
</feature>
<evidence type="ECO:0000256" key="1">
    <source>
        <dbReference type="SAM" id="MobiDB-lite"/>
    </source>
</evidence>
<sequence>MKPLLIPRALRSSSLTRPILQASWSRPVLRSAASASPAFTTHRRHARQFRHQSTPRDNNTTVPAPPDFAFAFDIDGVLLRSSKSLPGASSTLRFLNKHSIPFILLTNGGGKHETERVAELSSRFDIPLSPENFVQSHTPFQEMVNGSQDYEALKDKTIFVTGTDQQRVRDIAHRYGFKNVVTPGDILTAHPNIWPFAALHASHYSSIAKPLPPGPLKVDAIFVFSDPHDWALDTQIILDLLLSSKGELNTYSVKNGDKSLPNNGWLQDGQPKLIFSNPDLFWATSHPLSRLGQGGFRAAFQGVWDEVTDGAELTKLVMGKPTQETYLYSERVLQKHRVELLSALHEEVGDLKQVFMIGDNPESDIRGANNFKSPTGTSWDSILVKTGVWQEGKPPKYEPKMIVDNVQAAVKWALKKQGYSYDEAEFADEK</sequence>
<dbReference type="Pfam" id="PF13242">
    <property type="entry name" value="Hydrolase_like"/>
    <property type="match status" value="1"/>
</dbReference>
<dbReference type="InterPro" id="IPR006357">
    <property type="entry name" value="HAD-SF_hydro_IIA"/>
</dbReference>
<dbReference type="Proteomes" id="UP000077154">
    <property type="component" value="Unassembled WGS sequence"/>
</dbReference>
<dbReference type="GO" id="GO:0005739">
    <property type="term" value="C:mitochondrion"/>
    <property type="evidence" value="ECO:0007669"/>
    <property type="project" value="TreeGrafter"/>
</dbReference>
<dbReference type="Gene3D" id="3.40.50.1000">
    <property type="entry name" value="HAD superfamily/HAD-like"/>
    <property type="match status" value="2"/>
</dbReference>
<dbReference type="NCBIfam" id="TIGR01456">
    <property type="entry name" value="CECR5"/>
    <property type="match status" value="1"/>
</dbReference>
<dbReference type="VEuPathDB" id="FungiDB:GMDG_02395"/>
<dbReference type="GeneID" id="36285498"/>